<dbReference type="RefSeq" id="WP_209294407.1">
    <property type="nucleotide sequence ID" value="NZ_JAGIKT010000006.1"/>
</dbReference>
<evidence type="ECO:0000313" key="7">
    <source>
        <dbReference type="EMBL" id="MBP0110258.1"/>
    </source>
</evidence>
<dbReference type="PANTHER" id="PTHR42788:SF13">
    <property type="entry name" value="ALIPHATIC SULFONATES IMPORT ATP-BINDING PROTEIN SSUB"/>
    <property type="match status" value="1"/>
</dbReference>
<evidence type="ECO:0000256" key="4">
    <source>
        <dbReference type="ARBA" id="ARBA00022840"/>
    </source>
</evidence>
<keyword evidence="8" id="KW-1185">Reference proteome</keyword>
<dbReference type="PROSITE" id="PS50893">
    <property type="entry name" value="ABC_TRANSPORTER_2"/>
    <property type="match status" value="1"/>
</dbReference>
<gene>
    <name evidence="7" type="ORF">JWS04_03915</name>
</gene>
<name>A0ABS3ZQ27_9BRAD</name>
<feature type="domain" description="ABC transporter" evidence="6">
    <location>
        <begin position="25"/>
        <end position="258"/>
    </location>
</feature>
<keyword evidence="4 7" id="KW-0067">ATP-binding</keyword>
<dbReference type="GO" id="GO:0005524">
    <property type="term" value="F:ATP binding"/>
    <property type="evidence" value="ECO:0007669"/>
    <property type="project" value="UniProtKB-KW"/>
</dbReference>
<comment type="function">
    <text evidence="5">Involved in beta-(1--&gt;2)glucan export. Transmembrane domains (TMD) form a pore in the inner membrane and the ATP-binding domain (NBD) is responsible for energy generation.</text>
</comment>
<evidence type="ECO:0000313" key="8">
    <source>
        <dbReference type="Proteomes" id="UP000669317"/>
    </source>
</evidence>
<dbReference type="InterPro" id="IPR027417">
    <property type="entry name" value="P-loop_NTPase"/>
</dbReference>
<evidence type="ECO:0000256" key="2">
    <source>
        <dbReference type="ARBA" id="ARBA00022448"/>
    </source>
</evidence>
<organism evidence="7 8">
    <name type="scientific">Bradyrhizobium vignae</name>
    <dbReference type="NCBI Taxonomy" id="1549949"/>
    <lineage>
        <taxon>Bacteria</taxon>
        <taxon>Pseudomonadati</taxon>
        <taxon>Pseudomonadota</taxon>
        <taxon>Alphaproteobacteria</taxon>
        <taxon>Hyphomicrobiales</taxon>
        <taxon>Nitrobacteraceae</taxon>
        <taxon>Bradyrhizobium</taxon>
    </lineage>
</organism>
<accession>A0ABS3ZQ27</accession>
<evidence type="ECO:0000256" key="3">
    <source>
        <dbReference type="ARBA" id="ARBA00022741"/>
    </source>
</evidence>
<dbReference type="EMBL" id="JAGIKT010000006">
    <property type="protein sequence ID" value="MBP0110258.1"/>
    <property type="molecule type" value="Genomic_DNA"/>
</dbReference>
<dbReference type="SMART" id="SM00382">
    <property type="entry name" value="AAA"/>
    <property type="match status" value="1"/>
</dbReference>
<dbReference type="InterPro" id="IPR050166">
    <property type="entry name" value="ABC_transporter_ATP-bind"/>
</dbReference>
<protein>
    <submittedName>
        <fullName evidence="7">ABC transporter ATP-binding protein</fullName>
    </submittedName>
</protein>
<proteinExistence type="inferred from homology"/>
<reference evidence="7 8" key="1">
    <citation type="submission" date="2021-03" db="EMBL/GenBank/DDBJ databases">
        <title>Genome Sequence of Bradyrhizobium vignae strain ISRA400.</title>
        <authorList>
            <person name="Tisa L.S."/>
            <person name="Svistoonoff S."/>
            <person name="Hocher V."/>
            <person name="Fall S."/>
            <person name="Zaiya A."/>
            <person name="Naing D."/>
            <person name="Niang N."/>
            <person name="Diouf A."/>
            <person name="Dasylva M.C."/>
            <person name="Toure O."/>
            <person name="Gueye M."/>
            <person name="Gully D."/>
            <person name="Tisseyre P."/>
            <person name="Simpson S."/>
            <person name="Morris K."/>
            <person name="Thomas W.K."/>
        </authorList>
    </citation>
    <scope>NUCLEOTIDE SEQUENCE [LARGE SCALE GENOMIC DNA]</scope>
    <source>
        <strain evidence="7 8">ISRA400</strain>
    </source>
</reference>
<dbReference type="InterPro" id="IPR003593">
    <property type="entry name" value="AAA+_ATPase"/>
</dbReference>
<dbReference type="SUPFAM" id="SSF52540">
    <property type="entry name" value="P-loop containing nucleoside triphosphate hydrolases"/>
    <property type="match status" value="1"/>
</dbReference>
<keyword evidence="2" id="KW-0813">Transport</keyword>
<comment type="similarity">
    <text evidence="1">Belongs to the ABC transporter superfamily.</text>
</comment>
<comment type="caution">
    <text evidence="7">The sequence shown here is derived from an EMBL/GenBank/DDBJ whole genome shotgun (WGS) entry which is preliminary data.</text>
</comment>
<dbReference type="Pfam" id="PF00005">
    <property type="entry name" value="ABC_tran"/>
    <property type="match status" value="1"/>
</dbReference>
<evidence type="ECO:0000256" key="1">
    <source>
        <dbReference type="ARBA" id="ARBA00005417"/>
    </source>
</evidence>
<sequence length="282" mass="31075">MIAPPGQGLALARGDVPAAAARTRIAVQGLAKRFNASGREFVAVDDVSFEVKQGEFVALLGPSGCGKSTILNMVAGLLPRSGGRILIDEDTVETGKVNPRVGYVFQRDTLFPWRTVEQNIGYGLEIAGLPKTERAGRVASAVEKAGLSGFAQSFPRMLSGGMRQRVALMRTLILEPEILLMDEPFGALDTHTKLEMHKTLLEIWERERQTVLFVTHDLGEALTLASRIILLSARPGRLKEDFDVAIPRPRDPVAVRETAEFGRLYSHIWRSLGEEFRRTRAD</sequence>
<dbReference type="PANTHER" id="PTHR42788">
    <property type="entry name" value="TAURINE IMPORT ATP-BINDING PROTEIN-RELATED"/>
    <property type="match status" value="1"/>
</dbReference>
<dbReference type="Proteomes" id="UP000669317">
    <property type="component" value="Unassembled WGS sequence"/>
</dbReference>
<dbReference type="Gene3D" id="3.40.50.300">
    <property type="entry name" value="P-loop containing nucleotide triphosphate hydrolases"/>
    <property type="match status" value="1"/>
</dbReference>
<evidence type="ECO:0000259" key="6">
    <source>
        <dbReference type="PROSITE" id="PS50893"/>
    </source>
</evidence>
<keyword evidence="3" id="KW-0547">Nucleotide-binding</keyword>
<evidence type="ECO:0000256" key="5">
    <source>
        <dbReference type="ARBA" id="ARBA00024722"/>
    </source>
</evidence>
<dbReference type="CDD" id="cd03293">
    <property type="entry name" value="ABC_NrtD_SsuB_transporters"/>
    <property type="match status" value="1"/>
</dbReference>
<dbReference type="InterPro" id="IPR003439">
    <property type="entry name" value="ABC_transporter-like_ATP-bd"/>
</dbReference>